<gene>
    <name evidence="2" type="ORF">SAMN06264855_10358</name>
</gene>
<dbReference type="SMART" id="SM00355">
    <property type="entry name" value="ZnF_C2H2"/>
    <property type="match status" value="2"/>
</dbReference>
<dbReference type="EMBL" id="FZNQ01000003">
    <property type="protein sequence ID" value="SNR34908.1"/>
    <property type="molecule type" value="Genomic_DNA"/>
</dbReference>
<evidence type="ECO:0000313" key="2">
    <source>
        <dbReference type="EMBL" id="SNR34908.1"/>
    </source>
</evidence>
<evidence type="ECO:0000313" key="3">
    <source>
        <dbReference type="Proteomes" id="UP000198397"/>
    </source>
</evidence>
<reference evidence="2 3" key="1">
    <citation type="submission" date="2017-06" db="EMBL/GenBank/DDBJ databases">
        <authorList>
            <person name="Kim H.J."/>
            <person name="Triplett B.A."/>
        </authorList>
    </citation>
    <scope>NUCLEOTIDE SEQUENCE [LARGE SCALE GENOMIC DNA]</scope>
    <source>
        <strain evidence="2 3">DSM 8800</strain>
    </source>
</reference>
<dbReference type="Gene3D" id="3.30.160.60">
    <property type="entry name" value="Classic Zinc Finger"/>
    <property type="match status" value="1"/>
</dbReference>
<dbReference type="Proteomes" id="UP000198397">
    <property type="component" value="Unassembled WGS sequence"/>
</dbReference>
<dbReference type="AlphaFoldDB" id="A0A238VL29"/>
<dbReference type="RefSeq" id="WP_089383864.1">
    <property type="nucleotide sequence ID" value="NZ_FZNQ01000003.1"/>
</dbReference>
<dbReference type="PROSITE" id="PS00028">
    <property type="entry name" value="ZINC_FINGER_C2H2_1"/>
    <property type="match status" value="1"/>
</dbReference>
<protein>
    <submittedName>
        <fullName evidence="2">C2H2-type zinc finger</fullName>
    </submittedName>
</protein>
<proteinExistence type="predicted"/>
<feature type="domain" description="C2H2-type" evidence="1">
    <location>
        <begin position="3"/>
        <end position="25"/>
    </location>
</feature>
<evidence type="ECO:0000259" key="1">
    <source>
        <dbReference type="PROSITE" id="PS50157"/>
    </source>
</evidence>
<dbReference type="SUPFAM" id="SSF57667">
    <property type="entry name" value="beta-beta-alpha zinc fingers"/>
    <property type="match status" value="1"/>
</dbReference>
<dbReference type="Pfam" id="PF13912">
    <property type="entry name" value="zf-C2H2_6"/>
    <property type="match status" value="2"/>
</dbReference>
<keyword evidence="3" id="KW-1185">Reference proteome</keyword>
<dbReference type="InterPro" id="IPR036236">
    <property type="entry name" value="Znf_C2H2_sf"/>
</dbReference>
<organism evidence="2 3">
    <name type="scientific">Halorubrum vacuolatum</name>
    <name type="common">Natronobacterium vacuolatum</name>
    <dbReference type="NCBI Taxonomy" id="63740"/>
    <lineage>
        <taxon>Archaea</taxon>
        <taxon>Methanobacteriati</taxon>
        <taxon>Methanobacteriota</taxon>
        <taxon>Stenosarchaea group</taxon>
        <taxon>Halobacteria</taxon>
        <taxon>Halobacteriales</taxon>
        <taxon>Haloferacaceae</taxon>
        <taxon>Halorubrum</taxon>
    </lineage>
</organism>
<name>A0A238VL29_HALVU</name>
<dbReference type="PROSITE" id="PS50157">
    <property type="entry name" value="ZINC_FINGER_C2H2_2"/>
    <property type="match status" value="1"/>
</dbReference>
<dbReference type="InterPro" id="IPR013087">
    <property type="entry name" value="Znf_C2H2_type"/>
</dbReference>
<sequence length="50" mass="5399">MAHSCTSCDATFESVAALTQHLPLHHDICAVCNEAFDGIDALREHVHGSH</sequence>
<dbReference type="OrthoDB" id="189688at2157"/>
<accession>A0A238VL29</accession>